<name>A0A532UYN0_UNCL8</name>
<dbReference type="EMBL" id="NJBN01000006">
    <property type="protein sequence ID" value="TKJ40050.1"/>
    <property type="molecule type" value="Genomic_DNA"/>
</dbReference>
<reference evidence="4 5" key="1">
    <citation type="submission" date="2017-06" db="EMBL/GenBank/DDBJ databases">
        <title>Novel microbial phyla capable of carbon fixation and sulfur reduction in deep-sea sediments.</title>
        <authorList>
            <person name="Huang J."/>
            <person name="Baker B."/>
            <person name="Wang Y."/>
        </authorList>
    </citation>
    <scope>NUCLEOTIDE SEQUENCE [LARGE SCALE GENOMIC DNA]</scope>
    <source>
        <strain evidence="4">B3_LCP</strain>
    </source>
</reference>
<comment type="similarity">
    <text evidence="1 3">Belongs to the enoyl-CoA hydratase/isomerase family.</text>
</comment>
<dbReference type="Proteomes" id="UP000319619">
    <property type="component" value="Unassembled WGS sequence"/>
</dbReference>
<dbReference type="InterPro" id="IPR018376">
    <property type="entry name" value="Enoyl-CoA_hyd/isom_CS"/>
</dbReference>
<dbReference type="CDD" id="cd06558">
    <property type="entry name" value="crotonase-like"/>
    <property type="match status" value="1"/>
</dbReference>
<gene>
    <name evidence="4" type="ORF">CEE37_09950</name>
</gene>
<keyword evidence="2" id="KW-0456">Lyase</keyword>
<dbReference type="GO" id="GO:0006635">
    <property type="term" value="P:fatty acid beta-oxidation"/>
    <property type="evidence" value="ECO:0007669"/>
    <property type="project" value="TreeGrafter"/>
</dbReference>
<evidence type="ECO:0000256" key="2">
    <source>
        <dbReference type="ARBA" id="ARBA00023239"/>
    </source>
</evidence>
<dbReference type="InterPro" id="IPR001753">
    <property type="entry name" value="Enoyl-CoA_hydra/iso"/>
</dbReference>
<proteinExistence type="inferred from homology"/>
<dbReference type="GO" id="GO:0016829">
    <property type="term" value="F:lyase activity"/>
    <property type="evidence" value="ECO:0007669"/>
    <property type="project" value="UniProtKB-KW"/>
</dbReference>
<evidence type="ECO:0000256" key="3">
    <source>
        <dbReference type="RuleBase" id="RU003707"/>
    </source>
</evidence>
<sequence length="256" mass="27581">MSDYQQIKVESSPGRLDIILNSPPVNILNIAMMEEISDAVNDAATDTSLCALVFRAEGKHFSAGADVGEHQEDKVAEMINSFGRMFRRISEVGAVTVAVVQGSALGGGCELATFCDIVLASDQAKFGQPEIQLGVFPPVAVVTFPILIGRNRAIELLTTGKIIGAVEAERIGLINHVFPAGEFDEKVSSFIGSLTSLSAVAISLTKKSLDLSMYLPVMEGLRQADRCYVEELMSTDDAHEGLAAFLEKRKAVWKNM</sequence>
<evidence type="ECO:0000313" key="4">
    <source>
        <dbReference type="EMBL" id="TKJ40050.1"/>
    </source>
</evidence>
<dbReference type="PROSITE" id="PS00166">
    <property type="entry name" value="ENOYL_COA_HYDRATASE"/>
    <property type="match status" value="1"/>
</dbReference>
<comment type="caution">
    <text evidence="4">The sequence shown here is derived from an EMBL/GenBank/DDBJ whole genome shotgun (WGS) entry which is preliminary data.</text>
</comment>
<dbReference type="PANTHER" id="PTHR11941:SF54">
    <property type="entry name" value="ENOYL-COA HYDRATASE, MITOCHONDRIAL"/>
    <property type="match status" value="1"/>
</dbReference>
<dbReference type="Gene3D" id="1.10.12.10">
    <property type="entry name" value="Lyase 2-enoyl-coa Hydratase, Chain A, domain 2"/>
    <property type="match status" value="1"/>
</dbReference>
<evidence type="ECO:0000256" key="1">
    <source>
        <dbReference type="ARBA" id="ARBA00005254"/>
    </source>
</evidence>
<dbReference type="AlphaFoldDB" id="A0A532UYN0"/>
<dbReference type="Gene3D" id="3.90.226.10">
    <property type="entry name" value="2-enoyl-CoA Hydratase, Chain A, domain 1"/>
    <property type="match status" value="1"/>
</dbReference>
<dbReference type="PANTHER" id="PTHR11941">
    <property type="entry name" value="ENOYL-COA HYDRATASE-RELATED"/>
    <property type="match status" value="1"/>
</dbReference>
<dbReference type="InterPro" id="IPR029045">
    <property type="entry name" value="ClpP/crotonase-like_dom_sf"/>
</dbReference>
<dbReference type="InterPro" id="IPR014748">
    <property type="entry name" value="Enoyl-CoA_hydra_C"/>
</dbReference>
<organism evidence="4 5">
    <name type="scientific">candidate division LCP-89 bacterium B3_LCP</name>
    <dbReference type="NCBI Taxonomy" id="2012998"/>
    <lineage>
        <taxon>Bacteria</taxon>
        <taxon>Pseudomonadati</taxon>
        <taxon>Bacteria division LCP-89</taxon>
    </lineage>
</organism>
<dbReference type="SUPFAM" id="SSF52096">
    <property type="entry name" value="ClpP/crotonase"/>
    <property type="match status" value="1"/>
</dbReference>
<evidence type="ECO:0000313" key="5">
    <source>
        <dbReference type="Proteomes" id="UP000319619"/>
    </source>
</evidence>
<evidence type="ECO:0008006" key="6">
    <source>
        <dbReference type="Google" id="ProtNLM"/>
    </source>
</evidence>
<protein>
    <recommendedName>
        <fullName evidence="6">Enoyl-CoA hydratase</fullName>
    </recommendedName>
</protein>
<dbReference type="Pfam" id="PF00378">
    <property type="entry name" value="ECH_1"/>
    <property type="match status" value="1"/>
</dbReference>
<accession>A0A532UYN0</accession>